<dbReference type="InterPro" id="IPR058600">
    <property type="entry name" value="YhjD-like"/>
</dbReference>
<evidence type="ECO:0000313" key="1">
    <source>
        <dbReference type="EMBL" id="KGA97350.1"/>
    </source>
</evidence>
<dbReference type="EMBL" id="ALPT02000031">
    <property type="protein sequence ID" value="KGA97350.1"/>
    <property type="molecule type" value="Genomic_DNA"/>
</dbReference>
<reference evidence="2 4" key="2">
    <citation type="submission" date="2014-01" db="EMBL/GenBank/DDBJ databases">
        <title>Draft genome sequencing of Bacillus alcalophilus CGMCC 1.3604.</title>
        <authorList>
            <person name="Yang J."/>
            <person name="Diao L."/>
            <person name="Yang S."/>
        </authorList>
    </citation>
    <scope>NUCLEOTIDE SEQUENCE [LARGE SCALE GENOMIC DNA]</scope>
    <source>
        <strain evidence="2 4">CGMCC 1.3604</strain>
    </source>
</reference>
<dbReference type="Proteomes" id="UP000002754">
    <property type="component" value="Unassembled WGS sequence"/>
</dbReference>
<dbReference type="AlphaFoldDB" id="A0A094XF14"/>
<evidence type="ECO:0000313" key="2">
    <source>
        <dbReference type="EMBL" id="THG90383.1"/>
    </source>
</evidence>
<proteinExistence type="predicted"/>
<name>A0A094XF14_ALKAL</name>
<accession>A0A094XF14</accession>
<sequence>MLTEQELKLTQRYIVLTTVRKALELDYYKTEQTKYKFQPLYLEWQTHILDQISKELGQIKKVMQLKQIKISQPINDGLFSEYHFSYRGFNHSNKILNVHLRNQSYEYLKPFFSKHAYNNGQTDVE</sequence>
<organism evidence="1 3">
    <name type="scientific">Alkalihalobacillus alcalophilus ATCC 27647 = CGMCC 1.3604</name>
    <dbReference type="NCBI Taxonomy" id="1218173"/>
    <lineage>
        <taxon>Bacteria</taxon>
        <taxon>Bacillati</taxon>
        <taxon>Bacillota</taxon>
        <taxon>Bacilli</taxon>
        <taxon>Bacillales</taxon>
        <taxon>Bacillaceae</taxon>
        <taxon>Alkalihalobacillus</taxon>
    </lineage>
</organism>
<keyword evidence="3" id="KW-1185">Reference proteome</keyword>
<dbReference type="EMBL" id="JALP01000157">
    <property type="protein sequence ID" value="THG90383.1"/>
    <property type="molecule type" value="Genomic_DNA"/>
</dbReference>
<reference evidence="1 3" key="1">
    <citation type="journal article" date="2014" name="Genome Announc.">
        <title>Draft Genome Sequence of Bacillus alcalophilus AV1934, a Classic Alkaliphile Isolated from Human Feces in 1934.</title>
        <authorList>
            <person name="Attie O."/>
            <person name="Jayaprakash A."/>
            <person name="Shah H."/>
            <person name="Paulsen I.T."/>
            <person name="Morino M."/>
            <person name="Takahashi Y."/>
            <person name="Narumi I."/>
            <person name="Sachidanandam R."/>
            <person name="Satoh K."/>
            <person name="Ito M."/>
            <person name="Krulwich T.A."/>
        </authorList>
    </citation>
    <scope>NUCLEOTIDE SEQUENCE [LARGE SCALE GENOMIC DNA]</scope>
    <source>
        <strain evidence="1 3">AV1934</strain>
    </source>
</reference>
<evidence type="ECO:0000313" key="4">
    <source>
        <dbReference type="Proteomes" id="UP000297014"/>
    </source>
</evidence>
<evidence type="ECO:0000313" key="3">
    <source>
        <dbReference type="Proteomes" id="UP000002754"/>
    </source>
</evidence>
<comment type="caution">
    <text evidence="1">The sequence shown here is derived from an EMBL/GenBank/DDBJ whole genome shotgun (WGS) entry which is preliminary data.</text>
</comment>
<gene>
    <name evidence="2" type="ORF">AJ85_11060</name>
    <name evidence="1" type="ORF">BALCAV_0210580</name>
</gene>
<dbReference type="Pfam" id="PF26325">
    <property type="entry name" value="YhjD"/>
    <property type="match status" value="1"/>
</dbReference>
<dbReference type="OrthoDB" id="2988956at2"/>
<protein>
    <submittedName>
        <fullName evidence="1">Uncharacterized protein</fullName>
    </submittedName>
</protein>
<dbReference type="Proteomes" id="UP000297014">
    <property type="component" value="Unassembled WGS sequence"/>
</dbReference>
<dbReference type="RefSeq" id="WP_003322730.1">
    <property type="nucleotide sequence ID" value="NZ_ALPT02000031.1"/>
</dbReference>